<dbReference type="GO" id="GO:0016020">
    <property type="term" value="C:membrane"/>
    <property type="evidence" value="ECO:0007669"/>
    <property type="project" value="UniProtKB-SubCell"/>
</dbReference>
<evidence type="ECO:0000256" key="1">
    <source>
        <dbReference type="ARBA" id="ARBA00004141"/>
    </source>
</evidence>
<keyword evidence="3 6" id="KW-1133">Transmembrane helix</keyword>
<gene>
    <name evidence="7" type="ORF">N8I77_011832</name>
</gene>
<evidence type="ECO:0000313" key="7">
    <source>
        <dbReference type="EMBL" id="KAK2598412.1"/>
    </source>
</evidence>
<reference evidence="7" key="1">
    <citation type="submission" date="2023-06" db="EMBL/GenBank/DDBJ databases">
        <authorList>
            <person name="Noh H."/>
        </authorList>
    </citation>
    <scope>NUCLEOTIDE SEQUENCE</scope>
    <source>
        <strain evidence="7">DUCC20226</strain>
    </source>
</reference>
<dbReference type="Gene3D" id="1.20.1250.20">
    <property type="entry name" value="MFS general substrate transporter like domains"/>
    <property type="match status" value="1"/>
</dbReference>
<dbReference type="InterPro" id="IPR010291">
    <property type="entry name" value="Ion_channel_UNC-93"/>
</dbReference>
<keyword evidence="8" id="KW-1185">Reference proteome</keyword>
<evidence type="ECO:0000256" key="3">
    <source>
        <dbReference type="ARBA" id="ARBA00022989"/>
    </source>
</evidence>
<organism evidence="7 8">
    <name type="scientific">Phomopsis amygdali</name>
    <name type="common">Fusicoccum amygdali</name>
    <dbReference type="NCBI Taxonomy" id="1214568"/>
    <lineage>
        <taxon>Eukaryota</taxon>
        <taxon>Fungi</taxon>
        <taxon>Dikarya</taxon>
        <taxon>Ascomycota</taxon>
        <taxon>Pezizomycotina</taxon>
        <taxon>Sordariomycetes</taxon>
        <taxon>Sordariomycetidae</taxon>
        <taxon>Diaporthales</taxon>
        <taxon>Diaporthaceae</taxon>
        <taxon>Diaporthe</taxon>
    </lineage>
</organism>
<feature type="transmembrane region" description="Helical" evidence="6">
    <location>
        <begin position="269"/>
        <end position="294"/>
    </location>
</feature>
<evidence type="ECO:0000256" key="5">
    <source>
        <dbReference type="SAM" id="MobiDB-lite"/>
    </source>
</evidence>
<name>A0AAD9S6F5_PHOAM</name>
<dbReference type="InterPro" id="IPR036259">
    <property type="entry name" value="MFS_trans_sf"/>
</dbReference>
<dbReference type="AlphaFoldDB" id="A0AAD9S6F5"/>
<feature type="transmembrane region" description="Helical" evidence="6">
    <location>
        <begin position="198"/>
        <end position="217"/>
    </location>
</feature>
<evidence type="ECO:0000256" key="2">
    <source>
        <dbReference type="ARBA" id="ARBA00022692"/>
    </source>
</evidence>
<evidence type="ECO:0000256" key="6">
    <source>
        <dbReference type="SAM" id="Phobius"/>
    </source>
</evidence>
<feature type="region of interest" description="Disordered" evidence="5">
    <location>
        <begin position="1"/>
        <end position="22"/>
    </location>
</feature>
<keyword evidence="4 6" id="KW-0472">Membrane</keyword>
<comment type="caution">
    <text evidence="7">The sequence shown here is derived from an EMBL/GenBank/DDBJ whole genome shotgun (WGS) entry which is preliminary data.</text>
</comment>
<feature type="transmembrane region" description="Helical" evidence="6">
    <location>
        <begin position="35"/>
        <end position="56"/>
    </location>
</feature>
<feature type="compositionally biased region" description="Polar residues" evidence="5">
    <location>
        <begin position="7"/>
        <end position="18"/>
    </location>
</feature>
<dbReference type="PANTHER" id="PTHR23294:SF19">
    <property type="entry name" value="DUF895 DOMAIN MEMBRANE PROTEIN-RELATED"/>
    <property type="match status" value="1"/>
</dbReference>
<protein>
    <submittedName>
        <fullName evidence="7">Uncharacterized protein</fullName>
    </submittedName>
</protein>
<feature type="transmembrane region" description="Helical" evidence="6">
    <location>
        <begin position="99"/>
        <end position="117"/>
    </location>
</feature>
<dbReference type="Pfam" id="PF05978">
    <property type="entry name" value="UNC-93"/>
    <property type="match status" value="1"/>
</dbReference>
<feature type="transmembrane region" description="Helical" evidence="6">
    <location>
        <begin position="68"/>
        <end position="92"/>
    </location>
</feature>
<sequence>MPEVKTQDNLVQETTSSEPDALEASENAYNWRRGVFFNATIVGLAAFAAPGLWNAMQSVGAGGQQTPYLVMAGNAILFATMTFACLTGSIVANRFGLKAALIFGTTGYVLYSAALYANNRYGTVWFIYLGSAACGLSAGIFWSAEGSIMLSYPEPEKRGRYLSYWLAYRNSGSILGGAINLAFNYAGRTTGKLDWRTYIVFVVLLFTTLLFGAFLDWTSLSFNRRARYGFIFMMSLIGACWVWGTIVQVGYTEAKPSLDWNDDGFGRGWALYIFWSINFSLAYNYGFWLIGLMARDPKEVVRYMSVARAVEAAGQCIASGISSTSAPVGEITSQVIKSRWLTLSQLTVPLGLNFALWGFASVPGYLVVRQAGIIHHGPEKPVASE</sequence>
<comment type="subcellular location">
    <subcellularLocation>
        <location evidence="1">Membrane</location>
        <topology evidence="1">Multi-pass membrane protein</topology>
    </subcellularLocation>
</comment>
<evidence type="ECO:0000313" key="8">
    <source>
        <dbReference type="Proteomes" id="UP001265746"/>
    </source>
</evidence>
<feature type="transmembrane region" description="Helical" evidence="6">
    <location>
        <begin position="123"/>
        <end position="144"/>
    </location>
</feature>
<feature type="transmembrane region" description="Helical" evidence="6">
    <location>
        <begin position="165"/>
        <end position="186"/>
    </location>
</feature>
<accession>A0AAD9S6F5</accession>
<keyword evidence="2 6" id="KW-0812">Transmembrane</keyword>
<proteinExistence type="predicted"/>
<dbReference type="PANTHER" id="PTHR23294">
    <property type="entry name" value="ET TRANSLATION PRODUCT-RELATED"/>
    <property type="match status" value="1"/>
</dbReference>
<dbReference type="EMBL" id="JAUJFL010000008">
    <property type="protein sequence ID" value="KAK2598412.1"/>
    <property type="molecule type" value="Genomic_DNA"/>
</dbReference>
<dbReference type="InterPro" id="IPR051617">
    <property type="entry name" value="UNC-93-like_regulator"/>
</dbReference>
<feature type="transmembrane region" description="Helical" evidence="6">
    <location>
        <begin position="229"/>
        <end position="249"/>
    </location>
</feature>
<evidence type="ECO:0000256" key="4">
    <source>
        <dbReference type="ARBA" id="ARBA00023136"/>
    </source>
</evidence>
<dbReference type="Proteomes" id="UP001265746">
    <property type="component" value="Unassembled WGS sequence"/>
</dbReference>
<dbReference type="SUPFAM" id="SSF103473">
    <property type="entry name" value="MFS general substrate transporter"/>
    <property type="match status" value="1"/>
</dbReference>